<keyword evidence="1" id="KW-0472">Membrane</keyword>
<keyword evidence="3" id="KW-1185">Reference proteome</keyword>
<proteinExistence type="predicted"/>
<protein>
    <submittedName>
        <fullName evidence="2">Uncharacterized protein</fullName>
    </submittedName>
</protein>
<reference evidence="2 3" key="1">
    <citation type="submission" date="2019-02" db="EMBL/GenBank/DDBJ databases">
        <title>Deep-cultivation of Planctomycetes and their phenomic and genomic characterization uncovers novel biology.</title>
        <authorList>
            <person name="Wiegand S."/>
            <person name="Jogler M."/>
            <person name="Boedeker C."/>
            <person name="Pinto D."/>
            <person name="Vollmers J."/>
            <person name="Rivas-Marin E."/>
            <person name="Kohn T."/>
            <person name="Peeters S.H."/>
            <person name="Heuer A."/>
            <person name="Rast P."/>
            <person name="Oberbeckmann S."/>
            <person name="Bunk B."/>
            <person name="Jeske O."/>
            <person name="Meyerdierks A."/>
            <person name="Storesund J.E."/>
            <person name="Kallscheuer N."/>
            <person name="Luecker S."/>
            <person name="Lage O.M."/>
            <person name="Pohl T."/>
            <person name="Merkel B.J."/>
            <person name="Hornburger P."/>
            <person name="Mueller R.-W."/>
            <person name="Bruemmer F."/>
            <person name="Labrenz M."/>
            <person name="Spormann A.M."/>
            <person name="Op den Camp H."/>
            <person name="Overmann J."/>
            <person name="Amann R."/>
            <person name="Jetten M.S.M."/>
            <person name="Mascher T."/>
            <person name="Medema M.H."/>
            <person name="Devos D.P."/>
            <person name="Kaster A.-K."/>
            <person name="Ovreas L."/>
            <person name="Rohde M."/>
            <person name="Galperin M.Y."/>
            <person name="Jogler C."/>
        </authorList>
    </citation>
    <scope>NUCLEOTIDE SEQUENCE [LARGE SCALE GENOMIC DNA]</scope>
    <source>
        <strain evidence="2 3">K22_7</strain>
    </source>
</reference>
<dbReference type="EMBL" id="CP036525">
    <property type="protein sequence ID" value="QDT01789.1"/>
    <property type="molecule type" value="Genomic_DNA"/>
</dbReference>
<dbReference type="Proteomes" id="UP000318538">
    <property type="component" value="Chromosome"/>
</dbReference>
<evidence type="ECO:0000313" key="2">
    <source>
        <dbReference type="EMBL" id="QDT01789.1"/>
    </source>
</evidence>
<evidence type="ECO:0000313" key="3">
    <source>
        <dbReference type="Proteomes" id="UP000318538"/>
    </source>
</evidence>
<dbReference type="KEGG" id="rlc:K227x_01570"/>
<feature type="transmembrane region" description="Helical" evidence="1">
    <location>
        <begin position="56"/>
        <end position="78"/>
    </location>
</feature>
<gene>
    <name evidence="2" type="ORF">K227x_01570</name>
</gene>
<feature type="transmembrane region" description="Helical" evidence="1">
    <location>
        <begin position="30"/>
        <end position="49"/>
    </location>
</feature>
<accession>A0A517N3S0</accession>
<organism evidence="2 3">
    <name type="scientific">Rubripirellula lacrimiformis</name>
    <dbReference type="NCBI Taxonomy" id="1930273"/>
    <lineage>
        <taxon>Bacteria</taxon>
        <taxon>Pseudomonadati</taxon>
        <taxon>Planctomycetota</taxon>
        <taxon>Planctomycetia</taxon>
        <taxon>Pirellulales</taxon>
        <taxon>Pirellulaceae</taxon>
        <taxon>Rubripirellula</taxon>
    </lineage>
</organism>
<sequence>MFGILALVALAVGAIGWLWITVTAFSDGDMLWGIGCLVLSPLCLVYGFLNLDELKVPLAMVVGGGVSQVAIGILGAVLS</sequence>
<keyword evidence="1" id="KW-0812">Transmembrane</keyword>
<dbReference type="AlphaFoldDB" id="A0A517N3S0"/>
<evidence type="ECO:0000256" key="1">
    <source>
        <dbReference type="SAM" id="Phobius"/>
    </source>
</evidence>
<name>A0A517N3S0_9BACT</name>
<keyword evidence="1" id="KW-1133">Transmembrane helix</keyword>